<dbReference type="InterPro" id="IPR002885">
    <property type="entry name" value="PPR_rpt"/>
</dbReference>
<dbReference type="InterPro" id="IPR046960">
    <property type="entry name" value="PPR_At4g14850-like_plant"/>
</dbReference>
<dbReference type="Pfam" id="PF14432">
    <property type="entry name" value="DYW_deaminase"/>
    <property type="match status" value="1"/>
</dbReference>
<dbReference type="FunFam" id="1.25.40.10:FF:000364">
    <property type="entry name" value="Pentatricopeptide repeat (PPR-like) superfamily protein"/>
    <property type="match status" value="1"/>
</dbReference>
<dbReference type="OrthoDB" id="185373at2759"/>
<feature type="repeat" description="PPR" evidence="3">
    <location>
        <begin position="186"/>
        <end position="220"/>
    </location>
</feature>
<dbReference type="InterPro" id="IPR032867">
    <property type="entry name" value="DYW_dom"/>
</dbReference>
<feature type="repeat" description="PPR" evidence="3">
    <location>
        <begin position="458"/>
        <end position="488"/>
    </location>
</feature>
<name>A0A7J7PB42_9MAGN</name>
<dbReference type="GO" id="GO:0010467">
    <property type="term" value="P:gene expression"/>
    <property type="evidence" value="ECO:0007669"/>
    <property type="project" value="UniProtKB-ARBA"/>
</dbReference>
<dbReference type="GO" id="GO:0008270">
    <property type="term" value="F:zinc ion binding"/>
    <property type="evidence" value="ECO:0007669"/>
    <property type="project" value="InterPro"/>
</dbReference>
<dbReference type="GO" id="GO:0009451">
    <property type="term" value="P:RNA modification"/>
    <property type="evidence" value="ECO:0007669"/>
    <property type="project" value="InterPro"/>
</dbReference>
<dbReference type="PANTHER" id="PTHR47926:SF452">
    <property type="entry name" value="PENTATRICOPEPTIDE REPEAT-CONTAINING PROTEIN"/>
    <property type="match status" value="1"/>
</dbReference>
<gene>
    <name evidence="5" type="ORF">GIB67_007875</name>
</gene>
<dbReference type="InterPro" id="IPR046849">
    <property type="entry name" value="E2_motif"/>
</dbReference>
<comment type="caution">
    <text evidence="5">The sequence shown here is derived from an EMBL/GenBank/DDBJ whole genome shotgun (WGS) entry which is preliminary data.</text>
</comment>
<evidence type="ECO:0000313" key="5">
    <source>
        <dbReference type="EMBL" id="KAF6176492.1"/>
    </source>
</evidence>
<keyword evidence="6" id="KW-1185">Reference proteome</keyword>
<dbReference type="EMBL" id="JACGCM010000076">
    <property type="protein sequence ID" value="KAF6176492.1"/>
    <property type="molecule type" value="Genomic_DNA"/>
</dbReference>
<dbReference type="PROSITE" id="PS51375">
    <property type="entry name" value="PPR"/>
    <property type="match status" value="5"/>
</dbReference>
<dbReference type="InterPro" id="IPR046848">
    <property type="entry name" value="E_motif"/>
</dbReference>
<dbReference type="FunFam" id="1.25.40.10:FF:000463">
    <property type="entry name" value="Pentatricopeptide repeat-containing protein"/>
    <property type="match status" value="1"/>
</dbReference>
<dbReference type="Pfam" id="PF13041">
    <property type="entry name" value="PPR_2"/>
    <property type="match status" value="4"/>
</dbReference>
<evidence type="ECO:0000313" key="6">
    <source>
        <dbReference type="Proteomes" id="UP000541444"/>
    </source>
</evidence>
<dbReference type="Pfam" id="PF20431">
    <property type="entry name" value="E_motif"/>
    <property type="match status" value="1"/>
</dbReference>
<dbReference type="FunFam" id="1.25.40.10:FF:000073">
    <property type="entry name" value="Pentatricopeptide repeat-containing protein chloroplastic"/>
    <property type="match status" value="1"/>
</dbReference>
<reference evidence="5 6" key="1">
    <citation type="journal article" date="2020" name="IScience">
        <title>Genome Sequencing of the Endangered Kingdonia uniflora (Circaeasteraceae, Ranunculales) Reveals Potential Mechanisms of Evolutionary Specialization.</title>
        <authorList>
            <person name="Sun Y."/>
            <person name="Deng T."/>
            <person name="Zhang A."/>
            <person name="Moore M.J."/>
            <person name="Landis J.B."/>
            <person name="Lin N."/>
            <person name="Zhang H."/>
            <person name="Zhang X."/>
            <person name="Huang J."/>
            <person name="Zhang X."/>
            <person name="Sun H."/>
            <person name="Wang H."/>
        </authorList>
    </citation>
    <scope>NUCLEOTIDE SEQUENCE [LARGE SCALE GENOMIC DNA]</scope>
    <source>
        <strain evidence="5">TB1705</strain>
        <tissue evidence="5">Leaf</tissue>
    </source>
</reference>
<feature type="repeat" description="PPR" evidence="3">
    <location>
        <begin position="388"/>
        <end position="422"/>
    </location>
</feature>
<feature type="repeat" description="PPR" evidence="3">
    <location>
        <begin position="287"/>
        <end position="321"/>
    </location>
</feature>
<feature type="domain" description="DYW" evidence="4">
    <location>
        <begin position="704"/>
        <end position="746"/>
    </location>
</feature>
<dbReference type="FunFam" id="1.25.40.10:FF:001104">
    <property type="entry name" value="Uncharacterized protein"/>
    <property type="match status" value="1"/>
</dbReference>
<proteinExistence type="inferred from homology"/>
<accession>A0A7J7PB42</accession>
<comment type="similarity">
    <text evidence="1">Belongs to the PPR family. PCMP-H subfamily.</text>
</comment>
<evidence type="ECO:0000256" key="3">
    <source>
        <dbReference type="PROSITE-ProRule" id="PRU00708"/>
    </source>
</evidence>
<dbReference type="Pfam" id="PF20430">
    <property type="entry name" value="Eplus_motif"/>
    <property type="match status" value="1"/>
</dbReference>
<sequence>MEKLATSRAVESSQGQMKMEWLRKNMMNTHAGKQEKTTSHREHAAKAWDTTKLCLSCGARTLPGALEEYNLRVESIRLKKEIGVAHIYIQFETNLCPFCVDPSGKLSACSSPEYPGESTSHYERHCTSSGAALLETVKWGRLLHGHSIVDGFESDTFVGSAIVGFYLKFGEVRSARNAFDRITDPDTVSWNTMVSGLVKNSCFDEALRVFGDMVIRGVKFDSTTLAAVLPAMAELQELKSGMKVHCLAIKIGFDGHEFVVTGLVSLYSKCGDILTSRFLFGHISRPDLVSWNAMISGYSSNGEIEYAVSLFKDLVASGGKVNSSTIVSLIPVFSPFGHFYLSQTIHGFAIKSGFDSNSPVSTALTTIYSRLNEIESARQLFDEAPEKSLPSWNAMISGYAQNGLTETAISLFKKMQLLEVQPNPVTITSILSACAQFGTLSFGKWVHELVTRENFQSNTYVSTALIDMYAKCGSIKEAQRLFDNMTEKNVVSWNTMISGYGLHGLGHEALRLFYEMIHSGVVPTAVTFVSVLYSCSHAGLVNEGDKIFKSMVRDHGIHQGPEHFACMVDLFGRSGKLEEALEFINQMPVEPGSAVWGALLGSCMIHKNTTLAQLASDNLLKLEPENVGYQVLLSNIHSTNQNYSEAAIIRDTATKKMSSKTPGCTLLEIGEAQYIFTSGDRSQPQSTEIYAVLEKLMAKMREAGFQTETETALHDVEEEEKEQMVNVHSEKLAIAFALISSSKFSFLMLRIFSLENGSVAVPPARGLPDQNDRLVV</sequence>
<dbReference type="AlphaFoldDB" id="A0A7J7PB42"/>
<dbReference type="Pfam" id="PF01535">
    <property type="entry name" value="PPR"/>
    <property type="match status" value="1"/>
</dbReference>
<dbReference type="NCBIfam" id="TIGR00756">
    <property type="entry name" value="PPR"/>
    <property type="match status" value="4"/>
</dbReference>
<protein>
    <recommendedName>
        <fullName evidence="4">DYW domain-containing protein</fullName>
    </recommendedName>
</protein>
<dbReference type="GO" id="GO:0003723">
    <property type="term" value="F:RNA binding"/>
    <property type="evidence" value="ECO:0007669"/>
    <property type="project" value="InterPro"/>
</dbReference>
<evidence type="ECO:0000259" key="4">
    <source>
        <dbReference type="Pfam" id="PF14432"/>
    </source>
</evidence>
<keyword evidence="2" id="KW-0677">Repeat</keyword>
<evidence type="ECO:0000256" key="1">
    <source>
        <dbReference type="ARBA" id="ARBA00006643"/>
    </source>
</evidence>
<dbReference type="PANTHER" id="PTHR47926">
    <property type="entry name" value="PENTATRICOPEPTIDE REPEAT-CONTAINING PROTEIN"/>
    <property type="match status" value="1"/>
</dbReference>
<organism evidence="5 6">
    <name type="scientific">Kingdonia uniflora</name>
    <dbReference type="NCBI Taxonomy" id="39325"/>
    <lineage>
        <taxon>Eukaryota</taxon>
        <taxon>Viridiplantae</taxon>
        <taxon>Streptophyta</taxon>
        <taxon>Embryophyta</taxon>
        <taxon>Tracheophyta</taxon>
        <taxon>Spermatophyta</taxon>
        <taxon>Magnoliopsida</taxon>
        <taxon>Ranunculales</taxon>
        <taxon>Circaeasteraceae</taxon>
        <taxon>Kingdonia</taxon>
    </lineage>
</organism>
<evidence type="ECO:0000256" key="2">
    <source>
        <dbReference type="ARBA" id="ARBA00022737"/>
    </source>
</evidence>
<dbReference type="InterPro" id="IPR011990">
    <property type="entry name" value="TPR-like_helical_dom_sf"/>
</dbReference>
<dbReference type="Proteomes" id="UP000541444">
    <property type="component" value="Unassembled WGS sequence"/>
</dbReference>
<dbReference type="SUPFAM" id="SSF48452">
    <property type="entry name" value="TPR-like"/>
    <property type="match status" value="1"/>
</dbReference>
<dbReference type="Gene3D" id="1.25.40.10">
    <property type="entry name" value="Tetratricopeptide repeat domain"/>
    <property type="match status" value="5"/>
</dbReference>
<feature type="repeat" description="PPR" evidence="3">
    <location>
        <begin position="489"/>
        <end position="523"/>
    </location>
</feature>